<dbReference type="AlphaFoldDB" id="A0A2K1QFL9"/>
<feature type="compositionally biased region" description="Basic residues" evidence="8">
    <location>
        <begin position="92"/>
        <end position="101"/>
    </location>
</feature>
<reference evidence="9 10" key="1">
    <citation type="submission" date="2017-06" db="EMBL/GenBank/DDBJ databases">
        <title>Draft genome sequence of a variant of Elsinoe murrayae.</title>
        <authorList>
            <person name="Cheng Q."/>
        </authorList>
    </citation>
    <scope>NUCLEOTIDE SEQUENCE [LARGE SCALE GENOMIC DNA]</scope>
    <source>
        <strain evidence="9 10">CQ-2017a</strain>
    </source>
</reference>
<feature type="compositionally biased region" description="Low complexity" evidence="8">
    <location>
        <begin position="684"/>
        <end position="699"/>
    </location>
</feature>
<evidence type="ECO:0000256" key="4">
    <source>
        <dbReference type="ARBA" id="ARBA00023172"/>
    </source>
</evidence>
<feature type="compositionally biased region" description="Low complexity" evidence="8">
    <location>
        <begin position="815"/>
        <end position="830"/>
    </location>
</feature>
<dbReference type="STRING" id="2082308.A0A2K1QFL9"/>
<dbReference type="InterPro" id="IPR018574">
    <property type="entry name" value="Structure-sp_endonuc_su_Slx4"/>
</dbReference>
<feature type="compositionally biased region" description="Basic and acidic residues" evidence="8">
    <location>
        <begin position="326"/>
        <end position="354"/>
    </location>
</feature>
<dbReference type="GO" id="GO:0016853">
    <property type="term" value="F:isomerase activity"/>
    <property type="evidence" value="ECO:0007669"/>
    <property type="project" value="UniProtKB-KW"/>
</dbReference>
<evidence type="ECO:0000313" key="9">
    <source>
        <dbReference type="EMBL" id="PNS13926.1"/>
    </source>
</evidence>
<organism evidence="9 10">
    <name type="scientific">Sphaceloma murrayae</name>
    <dbReference type="NCBI Taxonomy" id="2082308"/>
    <lineage>
        <taxon>Eukaryota</taxon>
        <taxon>Fungi</taxon>
        <taxon>Dikarya</taxon>
        <taxon>Ascomycota</taxon>
        <taxon>Pezizomycotina</taxon>
        <taxon>Dothideomycetes</taxon>
        <taxon>Dothideomycetidae</taxon>
        <taxon>Myriangiales</taxon>
        <taxon>Elsinoaceae</taxon>
        <taxon>Sphaceloma</taxon>
    </lineage>
</organism>
<feature type="compositionally biased region" description="Basic and acidic residues" evidence="8">
    <location>
        <begin position="945"/>
        <end position="954"/>
    </location>
</feature>
<evidence type="ECO:0000256" key="7">
    <source>
        <dbReference type="ARBA" id="ARBA00029496"/>
    </source>
</evidence>
<feature type="region of interest" description="Disordered" evidence="8">
    <location>
        <begin position="675"/>
        <end position="848"/>
    </location>
</feature>
<feature type="region of interest" description="Disordered" evidence="8">
    <location>
        <begin position="55"/>
        <end position="361"/>
    </location>
</feature>
<comment type="similarity">
    <text evidence="2">Belongs to the SLX4 family.</text>
</comment>
<dbReference type="InterPro" id="IPR017956">
    <property type="entry name" value="AT_hook_DNA-bd_motif"/>
</dbReference>
<gene>
    <name evidence="9" type="ORF">CAC42_1417</name>
</gene>
<dbReference type="Pfam" id="PF09494">
    <property type="entry name" value="Slx4"/>
    <property type="match status" value="1"/>
</dbReference>
<dbReference type="SMART" id="SM00384">
    <property type="entry name" value="AT_hook"/>
    <property type="match status" value="3"/>
</dbReference>
<keyword evidence="9" id="KW-0413">Isomerase</keyword>
<dbReference type="GO" id="GO:0003677">
    <property type="term" value="F:DNA binding"/>
    <property type="evidence" value="ECO:0007669"/>
    <property type="project" value="InterPro"/>
</dbReference>
<feature type="compositionally biased region" description="Polar residues" evidence="8">
    <location>
        <begin position="261"/>
        <end position="273"/>
    </location>
</feature>
<dbReference type="OrthoDB" id="5349119at2759"/>
<keyword evidence="10" id="KW-1185">Reference proteome</keyword>
<evidence type="ECO:0000256" key="6">
    <source>
        <dbReference type="ARBA" id="ARBA00023242"/>
    </source>
</evidence>
<protein>
    <recommendedName>
        <fullName evidence="7">Structure-specific endonuclease subunit SLX4</fullName>
    </recommendedName>
</protein>
<evidence type="ECO:0000256" key="1">
    <source>
        <dbReference type="ARBA" id="ARBA00004123"/>
    </source>
</evidence>
<dbReference type="InParanoid" id="A0A2K1QFL9"/>
<dbReference type="GO" id="GO:0033557">
    <property type="term" value="C:Slx1-Slx4 complex"/>
    <property type="evidence" value="ECO:0007669"/>
    <property type="project" value="InterPro"/>
</dbReference>
<sequence>MAATLDTPIVLSSSSPAQALAAIHNVSVRHISSSPAFEPLPSPSAVLRRHAGQMPLRDAIQGDTISARWPQSKETPGAADAHGEQTQGKGKGSVKLRKPRQKKEAVGRSENQASLGAGATDAGAGENADDAVASIPKSGVKRKRPAKTPTDAAGAPRPRKRAAKAKVLEGGGAGKDGVGSESNKPAAKNRRKKAPQHNEAEDGEVSYHFAGGDRNDETDGVQQRGKAKGTGRALSPVDLGLSAAPPRRRSWTPLLGEELPPSNQQGSDDSQPTGAAVNPDMLEQFVYQDNGETAAKRAKTADPAPTRRTKIEGTDVPGPPKRKRAEKKEKAAAVKKPREPKKPKPPKKPREPKIKRPKTITDYAISAYRKVPERDEKAVSDFFQPTSTQIVRLENDPSSILEPEHIVKAAAKRLTTTVQFQFPEPAQARQKMQEQDFLFGTSSQLAKEESPRTHRMVQQAIRESEDLAFASQALSSDVERSPTTSRVRVVNAPHGTSLSVGPGESNLWMSAARDQEARMFASTPRVRAPAPAVLSSPRILSPLPLPEADYAADDEPSSRNKDAERAQIDPSMILQPVADTEVSEAQIGSVAHDMMQHAEDLESQHDSGFVDISDIEAANEVKAVPGPEKQSQAAQQHVAMNNSDEPVLVSSSPPIIVASRPVLKSLDVNTSIVKPLCMDGPKLSSTAPLASPSRSAAPAADDRPRGRPRKTSLALDNQLIEEPAKRPVGRPRKSSLTELTNDTVRSPPKKRGRPRKDATIPTFKATASDPAILHRRTSDTGAVSTPKRVRKTAAIPSSSNSRNWHDIDEISDSEPSLPALSPPRRSASSPPSSPRKLDLIHGTSKPSESVVVAPASTVLTEEQIQSRKAEEQAALFKAISRTVKSAPRTRDPSRPSWYEKMLLYDPIVLEDLTGWLVEQGIQVGGSDGEKVIGMISENAGAGDVVETRAGDKSQGKGRGKGKSKAKVIESDGKKGELQPWMVQKWCEANSICCLWKEGLRGGVRQRY</sequence>
<accession>A0A2K1QFL9</accession>
<keyword evidence="4" id="KW-0233">DNA recombination</keyword>
<feature type="compositionally biased region" description="Basic residues" evidence="8">
    <location>
        <begin position="955"/>
        <end position="965"/>
    </location>
</feature>
<evidence type="ECO:0000256" key="3">
    <source>
        <dbReference type="ARBA" id="ARBA00022763"/>
    </source>
</evidence>
<feature type="region of interest" description="Disordered" evidence="8">
    <location>
        <begin position="522"/>
        <end position="568"/>
    </location>
</feature>
<dbReference type="EMBL" id="NKHZ01000089">
    <property type="protein sequence ID" value="PNS13926.1"/>
    <property type="molecule type" value="Genomic_DNA"/>
</dbReference>
<feature type="compositionally biased region" description="Polar residues" evidence="8">
    <location>
        <begin position="734"/>
        <end position="744"/>
    </location>
</feature>
<feature type="compositionally biased region" description="Basic and acidic residues" evidence="8">
    <location>
        <begin position="556"/>
        <end position="567"/>
    </location>
</feature>
<keyword evidence="6" id="KW-0539">Nucleus</keyword>
<proteinExistence type="inferred from homology"/>
<feature type="region of interest" description="Disordered" evidence="8">
    <location>
        <begin position="945"/>
        <end position="970"/>
    </location>
</feature>
<dbReference type="GO" id="GO:0006310">
    <property type="term" value="P:DNA recombination"/>
    <property type="evidence" value="ECO:0007669"/>
    <property type="project" value="UniProtKB-KW"/>
</dbReference>
<dbReference type="PRINTS" id="PR00929">
    <property type="entry name" value="ATHOOK"/>
</dbReference>
<evidence type="ECO:0000256" key="8">
    <source>
        <dbReference type="SAM" id="MobiDB-lite"/>
    </source>
</evidence>
<evidence type="ECO:0000313" key="10">
    <source>
        <dbReference type="Proteomes" id="UP000243797"/>
    </source>
</evidence>
<dbReference type="GO" id="GO:0006281">
    <property type="term" value="P:DNA repair"/>
    <property type="evidence" value="ECO:0007669"/>
    <property type="project" value="UniProtKB-KW"/>
</dbReference>
<name>A0A2K1QFL9_9PEZI</name>
<evidence type="ECO:0000256" key="5">
    <source>
        <dbReference type="ARBA" id="ARBA00023204"/>
    </source>
</evidence>
<keyword evidence="3" id="KW-0227">DNA damage</keyword>
<evidence type="ECO:0000256" key="2">
    <source>
        <dbReference type="ARBA" id="ARBA00006661"/>
    </source>
</evidence>
<keyword evidence="5" id="KW-0234">DNA repair</keyword>
<dbReference type="GO" id="GO:0006260">
    <property type="term" value="P:DNA replication"/>
    <property type="evidence" value="ECO:0007669"/>
    <property type="project" value="InterPro"/>
</dbReference>
<comment type="caution">
    <text evidence="9">The sequence shown here is derived from an EMBL/GenBank/DDBJ whole genome shotgun (WGS) entry which is preliminary data.</text>
</comment>
<comment type="subcellular location">
    <subcellularLocation>
        <location evidence="1">Nucleus</location>
    </subcellularLocation>
</comment>
<dbReference type="Proteomes" id="UP000243797">
    <property type="component" value="Unassembled WGS sequence"/>
</dbReference>